<evidence type="ECO:0000256" key="1">
    <source>
        <dbReference type="SAM" id="Phobius"/>
    </source>
</evidence>
<proteinExistence type="predicted"/>
<organism evidence="2 3">
    <name type="scientific">Bacillus phage vB_BsuM-Goe2</name>
    <dbReference type="NCBI Taxonomy" id="1933062"/>
    <lineage>
        <taxon>Viruses</taxon>
        <taxon>Duplodnaviria</taxon>
        <taxon>Heunggongvirae</taxon>
        <taxon>Uroviricota</taxon>
        <taxon>Caudoviricetes</taxon>
        <taxon>Herelleviridae</taxon>
        <taxon>Spounavirinae</taxon>
        <taxon>Okubovirus</taxon>
        <taxon>Okubovirus camphawk</taxon>
    </lineage>
</organism>
<sequence>MINIKLNEEQKGKAFIYGASAVIVTIGMTTIKILATAVNIAVAFLLEV</sequence>
<keyword evidence="1" id="KW-0812">Transmembrane</keyword>
<feature type="transmembrane region" description="Helical" evidence="1">
    <location>
        <begin position="21"/>
        <end position="46"/>
    </location>
</feature>
<reference evidence="2 3" key="1">
    <citation type="journal article" date="2017" name="Viruses">
        <title>Characterization of Bacillus subtilis Viruses vB_BsuM-Goe2 and vB_BsuM-Goe3.</title>
        <authorList>
            <person name="Willms I.M."/>
            <person name="Hoppert M."/>
            <person name="Hertel R."/>
        </authorList>
    </citation>
    <scope>NUCLEOTIDE SEQUENCE [LARGE SCALE GENOMIC DNA]</scope>
</reference>
<accession>A0A217EQP4</accession>
<keyword evidence="1" id="KW-1133">Transmembrane helix</keyword>
<protein>
    <submittedName>
        <fullName evidence="2">Uncharacterized protein</fullName>
    </submittedName>
</protein>
<evidence type="ECO:0000313" key="2">
    <source>
        <dbReference type="EMBL" id="APZ82367.1"/>
    </source>
</evidence>
<gene>
    <name evidence="2" type="ORF">Goe2_c13100</name>
</gene>
<dbReference type="Proteomes" id="UP000224660">
    <property type="component" value="Segment"/>
</dbReference>
<keyword evidence="1" id="KW-0472">Membrane</keyword>
<dbReference type="EMBL" id="KY368639">
    <property type="protein sequence ID" value="APZ82367.1"/>
    <property type="molecule type" value="Genomic_DNA"/>
</dbReference>
<name>A0A217EQP4_9CAUD</name>
<evidence type="ECO:0000313" key="3">
    <source>
        <dbReference type="Proteomes" id="UP000224660"/>
    </source>
</evidence>